<dbReference type="Gene3D" id="3.30.70.360">
    <property type="match status" value="1"/>
</dbReference>
<dbReference type="PANTHER" id="PTHR30575:SF0">
    <property type="entry name" value="XAA-ARG DIPEPTIDASE"/>
    <property type="match status" value="1"/>
</dbReference>
<dbReference type="RefSeq" id="XP_028480298.1">
    <property type="nucleotide sequence ID" value="XM_028616441.1"/>
</dbReference>
<reference evidence="4 5" key="1">
    <citation type="submission" date="2018-11" db="EMBL/GenBank/DDBJ databases">
        <title>Genome sequence of Apiotrichum porosum DSM 27194.</title>
        <authorList>
            <person name="Aliyu H."/>
            <person name="Gorte O."/>
            <person name="Ochsenreither K."/>
        </authorList>
    </citation>
    <scope>NUCLEOTIDE SEQUENCE [LARGE SCALE GENOMIC DNA]</scope>
    <source>
        <strain evidence="4 5">DSM 27194</strain>
    </source>
</reference>
<dbReference type="PIRSF" id="PIRSF037226">
    <property type="entry name" value="Amidohydrolase_ACY1L2_prd"/>
    <property type="match status" value="1"/>
</dbReference>
<keyword evidence="5" id="KW-1185">Reference proteome</keyword>
<dbReference type="FunFam" id="3.30.70.360:FF:000004">
    <property type="entry name" value="Peptidase M20 domain-containing protein 2"/>
    <property type="match status" value="1"/>
</dbReference>
<accession>A0A427YAA3</accession>
<evidence type="ECO:0000259" key="3">
    <source>
        <dbReference type="Pfam" id="PF07687"/>
    </source>
</evidence>
<evidence type="ECO:0000256" key="1">
    <source>
        <dbReference type="ARBA" id="ARBA00006247"/>
    </source>
</evidence>
<dbReference type="Gene3D" id="3.40.630.10">
    <property type="entry name" value="Zn peptidases"/>
    <property type="match status" value="1"/>
</dbReference>
<dbReference type="GeneID" id="39585160"/>
<name>A0A427YAA3_9TREE</name>
<evidence type="ECO:0000313" key="4">
    <source>
        <dbReference type="EMBL" id="RSH88090.1"/>
    </source>
</evidence>
<dbReference type="CDD" id="cd05672">
    <property type="entry name" value="M20_ACY1L2-like"/>
    <property type="match status" value="1"/>
</dbReference>
<dbReference type="InterPro" id="IPR011650">
    <property type="entry name" value="Peptidase_M20_dimer"/>
</dbReference>
<gene>
    <name evidence="4" type="ORF">EHS24_000617</name>
</gene>
<protein>
    <recommendedName>
        <fullName evidence="2">Peptidase M20 domain-containing protein 2</fullName>
    </recommendedName>
</protein>
<dbReference type="OrthoDB" id="6119954at2759"/>
<dbReference type="GO" id="GO:0016805">
    <property type="term" value="F:dipeptidase activity"/>
    <property type="evidence" value="ECO:0007669"/>
    <property type="project" value="InterPro"/>
</dbReference>
<evidence type="ECO:0000313" key="5">
    <source>
        <dbReference type="Proteomes" id="UP000279236"/>
    </source>
</evidence>
<dbReference type="AlphaFoldDB" id="A0A427YAA3"/>
<feature type="domain" description="Peptidase M20 dimerisation" evidence="3">
    <location>
        <begin position="198"/>
        <end position="294"/>
    </location>
</feature>
<dbReference type="SUPFAM" id="SSF55031">
    <property type="entry name" value="Bacterial exopeptidase dimerisation domain"/>
    <property type="match status" value="1"/>
</dbReference>
<dbReference type="NCBIfam" id="TIGR01891">
    <property type="entry name" value="amidohydrolases"/>
    <property type="match status" value="1"/>
</dbReference>
<organism evidence="4 5">
    <name type="scientific">Apiotrichum porosum</name>
    <dbReference type="NCBI Taxonomy" id="105984"/>
    <lineage>
        <taxon>Eukaryota</taxon>
        <taxon>Fungi</taxon>
        <taxon>Dikarya</taxon>
        <taxon>Basidiomycota</taxon>
        <taxon>Agaricomycotina</taxon>
        <taxon>Tremellomycetes</taxon>
        <taxon>Trichosporonales</taxon>
        <taxon>Trichosporonaceae</taxon>
        <taxon>Apiotrichum</taxon>
    </lineage>
</organism>
<dbReference type="SUPFAM" id="SSF53187">
    <property type="entry name" value="Zn-dependent exopeptidases"/>
    <property type="match status" value="1"/>
</dbReference>
<dbReference type="Pfam" id="PF01546">
    <property type="entry name" value="Peptidase_M20"/>
    <property type="match status" value="1"/>
</dbReference>
<evidence type="ECO:0000256" key="2">
    <source>
        <dbReference type="PIRNR" id="PIRNR037226"/>
    </source>
</evidence>
<dbReference type="EMBL" id="RSCE01000001">
    <property type="protein sequence ID" value="RSH88090.1"/>
    <property type="molecule type" value="Genomic_DNA"/>
</dbReference>
<comment type="similarity">
    <text evidence="1 2">Belongs to the peptidase M20A family.</text>
</comment>
<dbReference type="InterPro" id="IPR017144">
    <property type="entry name" value="Xaa-Arg_dipeptidase"/>
</dbReference>
<dbReference type="Proteomes" id="UP000279236">
    <property type="component" value="Unassembled WGS sequence"/>
</dbReference>
<sequence length="431" mass="45788">MTVIDSCAHTVGYPLPDDAATSKSQTIFNPEARQTVVNVLNSLHPELKDISDYLHANPELAWNETKAHHKITNYLTTKGYTVTDVSEYPTAFRVAHSRGNGGPVFGLNSEYDALPGIGHACGHNLIAICGIGAFLAVAAAMDKHNIEGTVVLIGTPAEEKGSGKIDLLKAGAYKDLEACMMLHPAKGPMTGTGAAVVGTFALRHLTIEYFGKPAHAGMAPWEGVNALDAATIAYASISALRQQLKSETRVHGVITDGGSAPNVIPAHTELKYIVRATTDKEVGKTLDKVVACFEGAAQVSGCKVKISVTDPVAELRNERTLATEFAHVMQDVFGAKVILALDKPYGGSTDFGNVTHVLPGCHPVFNIEADGLNHTPDLRFTAGAGSADSVAEAIKHTIGMACTGMRFLADPEFATQVKRSWESMMTKVNIE</sequence>
<dbReference type="InterPro" id="IPR052030">
    <property type="entry name" value="Peptidase_M20/M20A_hydrolases"/>
</dbReference>
<dbReference type="InterPro" id="IPR017439">
    <property type="entry name" value="Amidohydrolase"/>
</dbReference>
<dbReference type="InterPro" id="IPR036264">
    <property type="entry name" value="Bact_exopeptidase_dim_dom"/>
</dbReference>
<dbReference type="PANTHER" id="PTHR30575">
    <property type="entry name" value="PEPTIDASE M20"/>
    <property type="match status" value="1"/>
</dbReference>
<comment type="caution">
    <text evidence="4">The sequence shown here is derived from an EMBL/GenBank/DDBJ whole genome shotgun (WGS) entry which is preliminary data.</text>
</comment>
<dbReference type="Pfam" id="PF07687">
    <property type="entry name" value="M20_dimer"/>
    <property type="match status" value="1"/>
</dbReference>
<dbReference type="InterPro" id="IPR002933">
    <property type="entry name" value="Peptidase_M20"/>
</dbReference>
<proteinExistence type="inferred from homology"/>